<dbReference type="SUPFAM" id="SSF53098">
    <property type="entry name" value="Ribonuclease H-like"/>
    <property type="match status" value="1"/>
</dbReference>
<sequence>MAALSKTIPALTDSSFSFVCTSCNVAKSHRLNFPRNAYHVTTPFTLIHSDVWGPSPISSINGFRFYVVFIDDATRFCWLYLMHSKNETITKFLQFLKMIKTQFNTTIKTFRSDAGGEYTSHAFKDLLLTHGISHQFSCPHTPQQNGVSERKHRHLIETTRTLLHAANLPFRFWAEALQTSNYIINRLPTSALNSKIPFTLLHGRSPSYDHLKPFGCICFPWLQPYSPHKLAPRSLPCIFLGYSPSHKGYRCFHQPTNKLYISRHVKFHEQQFSSPESPPNSSPHTTTTYLPPSLLIPTSNIPTSPTLPPSPPNQLPIPDSPLPNISETPATPSLPLTLLPDPPVQPIPINSHHMETRSKTGHSKPKQIYDLLAVEDISSTPSTYKAASTSPHWRAAMSLELEALYKQNTWSLTPPPPNAPILGCRWIYKTKTKPDGTLDRYKARLVAQGYTQQYGVNYRDTFSPVAKMPTIRILLIIAIQRHWPLLQFDVNNAFLHGDLKEEVYMLQPPGFIDPTRPHHVCKLNKAIYGLKQAPRQWFHKLTGYLVHFGFCFSRADPSMMVYNHGTTQLYIIIYVDDLLLTGNHTATIHTLLQGLRDTFALRQMGQANLFLGIQISYTKTGAFLHQSHYARDILLASGFQDCKSASTPITSSGSSAAHNLQPFDDPKLYRQLAGSLHYLTITRPDLSFAANVICQSMHNPTYTDFLKLKRLIRYIKGTQQLGLPITSGPLELTTYCDADWAANTTDRKSISGFCTFLGSNLVSWSVKKQTTVAKSSTEAEYRALSSALSDVIWLRRLLSDFQIRLTSPTQILCDNLSALALAHNPVFHARTKHIEIDHHFIWDHIKKQTVTVSHISSDEQLADILTKSLPVTRFITLRNKLSISSLDAQFAGACKANDETQKSHG</sequence>
<feature type="domain" description="Integrase catalytic" evidence="4">
    <location>
        <begin position="39"/>
        <end position="205"/>
    </location>
</feature>
<dbReference type="GO" id="GO:0015074">
    <property type="term" value="P:DNA integration"/>
    <property type="evidence" value="ECO:0007669"/>
    <property type="project" value="InterPro"/>
</dbReference>
<dbReference type="Proteomes" id="UP000233837">
    <property type="component" value="Unassembled WGS sequence"/>
</dbReference>
<gene>
    <name evidence="5" type="ORF">MA16_Dca026801</name>
</gene>
<keyword evidence="6" id="KW-1185">Reference proteome</keyword>
<feature type="compositionally biased region" description="Pro residues" evidence="3">
    <location>
        <begin position="305"/>
        <end position="321"/>
    </location>
</feature>
<feature type="region of interest" description="Disordered" evidence="3">
    <location>
        <begin position="270"/>
        <end position="334"/>
    </location>
</feature>
<accession>A0A2I0VW78</accession>
<protein>
    <submittedName>
        <fullName evidence="5">Retrovirus-related Pol polyprotein from transposon TNT 1-94</fullName>
    </submittedName>
</protein>
<dbReference type="InterPro" id="IPR036397">
    <property type="entry name" value="RNaseH_sf"/>
</dbReference>
<dbReference type="PANTHER" id="PTHR42648">
    <property type="entry name" value="TRANSPOSASE, PUTATIVE-RELATED"/>
    <property type="match status" value="1"/>
</dbReference>
<dbReference type="AlphaFoldDB" id="A0A2I0VW78"/>
<dbReference type="InterPro" id="IPR039537">
    <property type="entry name" value="Retrotran_Ty1/copia-like"/>
</dbReference>
<evidence type="ECO:0000256" key="2">
    <source>
        <dbReference type="ARBA" id="ARBA00022801"/>
    </source>
</evidence>
<dbReference type="Gene3D" id="3.30.420.10">
    <property type="entry name" value="Ribonuclease H-like superfamily/Ribonuclease H"/>
    <property type="match status" value="1"/>
</dbReference>
<dbReference type="InterPro" id="IPR043502">
    <property type="entry name" value="DNA/RNA_pol_sf"/>
</dbReference>
<dbReference type="EMBL" id="KZ503170">
    <property type="protein sequence ID" value="PKU67662.1"/>
    <property type="molecule type" value="Genomic_DNA"/>
</dbReference>
<evidence type="ECO:0000313" key="5">
    <source>
        <dbReference type="EMBL" id="PKU67662.1"/>
    </source>
</evidence>
<dbReference type="InterPro" id="IPR001584">
    <property type="entry name" value="Integrase_cat-core"/>
</dbReference>
<dbReference type="GO" id="GO:0016787">
    <property type="term" value="F:hydrolase activity"/>
    <property type="evidence" value="ECO:0007669"/>
    <property type="project" value="UniProtKB-KW"/>
</dbReference>
<dbReference type="Pfam" id="PF25597">
    <property type="entry name" value="SH3_retrovirus"/>
    <property type="match status" value="1"/>
</dbReference>
<name>A0A2I0VW78_9ASPA</name>
<dbReference type="CDD" id="cd09272">
    <property type="entry name" value="RNase_HI_RT_Ty1"/>
    <property type="match status" value="1"/>
</dbReference>
<evidence type="ECO:0000256" key="1">
    <source>
        <dbReference type="ARBA" id="ARBA00022723"/>
    </source>
</evidence>
<evidence type="ECO:0000256" key="3">
    <source>
        <dbReference type="SAM" id="MobiDB-lite"/>
    </source>
</evidence>
<dbReference type="GO" id="GO:0046872">
    <property type="term" value="F:metal ion binding"/>
    <property type="evidence" value="ECO:0007669"/>
    <property type="project" value="UniProtKB-KW"/>
</dbReference>
<reference evidence="5 6" key="2">
    <citation type="journal article" date="2017" name="Nature">
        <title>The Apostasia genome and the evolution of orchids.</title>
        <authorList>
            <person name="Zhang G.Q."/>
            <person name="Liu K.W."/>
            <person name="Li Z."/>
            <person name="Lohaus R."/>
            <person name="Hsiao Y.Y."/>
            <person name="Niu S.C."/>
            <person name="Wang J.Y."/>
            <person name="Lin Y.C."/>
            <person name="Xu Q."/>
            <person name="Chen L.J."/>
            <person name="Yoshida K."/>
            <person name="Fujiwara S."/>
            <person name="Wang Z.W."/>
            <person name="Zhang Y.Q."/>
            <person name="Mitsuda N."/>
            <person name="Wang M."/>
            <person name="Liu G.H."/>
            <person name="Pecoraro L."/>
            <person name="Huang H.X."/>
            <person name="Xiao X.J."/>
            <person name="Lin M."/>
            <person name="Wu X.Y."/>
            <person name="Wu W.L."/>
            <person name="Chen Y.Y."/>
            <person name="Chang S.B."/>
            <person name="Sakamoto S."/>
            <person name="Ohme-Takagi M."/>
            <person name="Yagi M."/>
            <person name="Zeng S.J."/>
            <person name="Shen C.Y."/>
            <person name="Yeh C.M."/>
            <person name="Luo Y.B."/>
            <person name="Tsai W.C."/>
            <person name="Van de Peer Y."/>
            <person name="Liu Z.J."/>
        </authorList>
    </citation>
    <scope>NUCLEOTIDE SEQUENCE [LARGE SCALE GENOMIC DNA]</scope>
    <source>
        <tissue evidence="5">The whole plant</tissue>
    </source>
</reference>
<evidence type="ECO:0000313" key="6">
    <source>
        <dbReference type="Proteomes" id="UP000233837"/>
    </source>
</evidence>
<dbReference type="GO" id="GO:0003676">
    <property type="term" value="F:nucleic acid binding"/>
    <property type="evidence" value="ECO:0007669"/>
    <property type="project" value="InterPro"/>
</dbReference>
<dbReference type="PANTHER" id="PTHR42648:SF26">
    <property type="entry name" value="INTEGRASE CATALYTIC DOMAIN-CONTAINING PROTEIN"/>
    <property type="match status" value="1"/>
</dbReference>
<keyword evidence="1" id="KW-0479">Metal-binding</keyword>
<dbReference type="SUPFAM" id="SSF56672">
    <property type="entry name" value="DNA/RNA polymerases"/>
    <property type="match status" value="1"/>
</dbReference>
<evidence type="ECO:0000259" key="4">
    <source>
        <dbReference type="PROSITE" id="PS50994"/>
    </source>
</evidence>
<feature type="compositionally biased region" description="Low complexity" evidence="3">
    <location>
        <begin position="295"/>
        <end position="304"/>
    </location>
</feature>
<organism evidence="5 6">
    <name type="scientific">Dendrobium catenatum</name>
    <dbReference type="NCBI Taxonomy" id="906689"/>
    <lineage>
        <taxon>Eukaryota</taxon>
        <taxon>Viridiplantae</taxon>
        <taxon>Streptophyta</taxon>
        <taxon>Embryophyta</taxon>
        <taxon>Tracheophyta</taxon>
        <taxon>Spermatophyta</taxon>
        <taxon>Magnoliopsida</taxon>
        <taxon>Liliopsida</taxon>
        <taxon>Asparagales</taxon>
        <taxon>Orchidaceae</taxon>
        <taxon>Epidendroideae</taxon>
        <taxon>Malaxideae</taxon>
        <taxon>Dendrobiinae</taxon>
        <taxon>Dendrobium</taxon>
    </lineage>
</organism>
<keyword evidence="2" id="KW-0378">Hydrolase</keyword>
<dbReference type="PROSITE" id="PS50994">
    <property type="entry name" value="INTEGRASE"/>
    <property type="match status" value="1"/>
</dbReference>
<dbReference type="InterPro" id="IPR057670">
    <property type="entry name" value="SH3_retrovirus"/>
</dbReference>
<dbReference type="InterPro" id="IPR013103">
    <property type="entry name" value="RVT_2"/>
</dbReference>
<dbReference type="Pfam" id="PF00665">
    <property type="entry name" value="rve"/>
    <property type="match status" value="1"/>
</dbReference>
<dbReference type="InterPro" id="IPR012337">
    <property type="entry name" value="RNaseH-like_sf"/>
</dbReference>
<reference evidence="5 6" key="1">
    <citation type="journal article" date="2016" name="Sci. Rep.">
        <title>The Dendrobium catenatum Lindl. genome sequence provides insights into polysaccharide synthase, floral development and adaptive evolution.</title>
        <authorList>
            <person name="Zhang G.Q."/>
            <person name="Xu Q."/>
            <person name="Bian C."/>
            <person name="Tsai W.C."/>
            <person name="Yeh C.M."/>
            <person name="Liu K.W."/>
            <person name="Yoshida K."/>
            <person name="Zhang L.S."/>
            <person name="Chang S.B."/>
            <person name="Chen F."/>
            <person name="Shi Y."/>
            <person name="Su Y.Y."/>
            <person name="Zhang Y.Q."/>
            <person name="Chen L.J."/>
            <person name="Yin Y."/>
            <person name="Lin M."/>
            <person name="Huang H."/>
            <person name="Deng H."/>
            <person name="Wang Z.W."/>
            <person name="Zhu S.L."/>
            <person name="Zhao X."/>
            <person name="Deng C."/>
            <person name="Niu S.C."/>
            <person name="Huang J."/>
            <person name="Wang M."/>
            <person name="Liu G.H."/>
            <person name="Yang H.J."/>
            <person name="Xiao X.J."/>
            <person name="Hsiao Y.Y."/>
            <person name="Wu W.L."/>
            <person name="Chen Y.Y."/>
            <person name="Mitsuda N."/>
            <person name="Ohme-Takagi M."/>
            <person name="Luo Y.B."/>
            <person name="Van de Peer Y."/>
            <person name="Liu Z.J."/>
        </authorList>
    </citation>
    <scope>NUCLEOTIDE SEQUENCE [LARGE SCALE GENOMIC DNA]</scope>
    <source>
        <tissue evidence="5">The whole plant</tissue>
    </source>
</reference>
<dbReference type="Pfam" id="PF07727">
    <property type="entry name" value="RVT_2"/>
    <property type="match status" value="1"/>
</dbReference>
<proteinExistence type="predicted"/>